<reference evidence="5 6" key="1">
    <citation type="submission" date="2016-10" db="EMBL/GenBank/DDBJ databases">
        <title>Actinomyces aegypiusis sp. nov., isolated from the Aegypius monachus in Qinghai Tibet Plateau China.</title>
        <authorList>
            <person name="Wang Y."/>
        </authorList>
    </citation>
    <scope>NUCLEOTIDE SEQUENCE [LARGE SCALE GENOMIC DNA]</scope>
    <source>
        <strain evidence="5 6">VUL4_3</strain>
    </source>
</reference>
<dbReference type="RefSeq" id="WP_071164837.1">
    <property type="nucleotide sequence ID" value="NZ_CP017812.1"/>
</dbReference>
<dbReference type="InterPro" id="IPR020845">
    <property type="entry name" value="AMP-binding_CS"/>
</dbReference>
<dbReference type="Gene3D" id="3.40.50.12780">
    <property type="entry name" value="N-terminal domain of ligase-like"/>
    <property type="match status" value="1"/>
</dbReference>
<name>A0A1D9MM55_9ACTO</name>
<sequence>MSGTEQPATGQSENHTYLSNSLLASSPNGIGSEINPAWTLQLAAQRHPQRLSLLARDHEGAVSKWTLAEANRDSQLLATWLSQQGIGLGKRVMILAQNSPWHMLAFTACAHLGATIIPASWRLTAAEVQVLLAQTSPTLLLLDHSTRELAPLLQTDAQILSLNELSMAVDQLAKDPNLSVPEMVCHSLTAASPDPTAILFTSGTSGRPKAVPLSMAQLWWGWQNFRASFEYCSADVGLAVAPFSHIGGFNGTTNDLFANGGTLLIHARFDPEMLLSDLAQYRVNIMFAVPTMYAAMVAHSTWKNTDLTAFRAPLIGGSAPSPALLAKLREKGLKPINVYGMTETAGAGICAPSELSEAIPHTVGFPFPWVETKIEDNVSDQPGTEEGMLLLRGPGVITHYLDPEDTAESFVDGFLRTGDLVRRTEGEFEIIGRQSETIISGGENIHPTEIENALADFPSVSSLLVVGTPDEIWGEVVTLLFVPTEGRFAPTLGQIHQHLTGRIARFKFPRRLLMVPQICLNRNGKPDRAANVAAYCN</sequence>
<evidence type="ECO:0000259" key="4">
    <source>
        <dbReference type="Pfam" id="PF13193"/>
    </source>
</evidence>
<dbReference type="GO" id="GO:0006631">
    <property type="term" value="P:fatty acid metabolic process"/>
    <property type="evidence" value="ECO:0007669"/>
    <property type="project" value="TreeGrafter"/>
</dbReference>
<dbReference type="KEGG" id="avu:BK816_08895"/>
<dbReference type="PANTHER" id="PTHR43201:SF5">
    <property type="entry name" value="MEDIUM-CHAIN ACYL-COA LIGASE ACSF2, MITOCHONDRIAL"/>
    <property type="match status" value="1"/>
</dbReference>
<dbReference type="OrthoDB" id="9803968at2"/>
<dbReference type="InterPro" id="IPR000873">
    <property type="entry name" value="AMP-dep_synth/lig_dom"/>
</dbReference>
<evidence type="ECO:0000259" key="3">
    <source>
        <dbReference type="Pfam" id="PF00501"/>
    </source>
</evidence>
<dbReference type="EMBL" id="CP017812">
    <property type="protein sequence ID" value="AOZ73374.1"/>
    <property type="molecule type" value="Genomic_DNA"/>
</dbReference>
<dbReference type="InterPro" id="IPR042099">
    <property type="entry name" value="ANL_N_sf"/>
</dbReference>
<dbReference type="AlphaFoldDB" id="A0A1D9MM55"/>
<evidence type="ECO:0000256" key="2">
    <source>
        <dbReference type="ARBA" id="ARBA00022598"/>
    </source>
</evidence>
<feature type="domain" description="AMP-dependent synthetase/ligase" evidence="3">
    <location>
        <begin position="42"/>
        <end position="401"/>
    </location>
</feature>
<protein>
    <submittedName>
        <fullName evidence="5">Uncharacterized protein</fullName>
    </submittedName>
</protein>
<dbReference type="PROSITE" id="PS00455">
    <property type="entry name" value="AMP_BINDING"/>
    <property type="match status" value="1"/>
</dbReference>
<evidence type="ECO:0000313" key="5">
    <source>
        <dbReference type="EMBL" id="AOZ73374.1"/>
    </source>
</evidence>
<dbReference type="Pfam" id="PF13193">
    <property type="entry name" value="AMP-binding_C"/>
    <property type="match status" value="1"/>
</dbReference>
<dbReference type="Pfam" id="PF00501">
    <property type="entry name" value="AMP-binding"/>
    <property type="match status" value="1"/>
</dbReference>
<evidence type="ECO:0000313" key="6">
    <source>
        <dbReference type="Proteomes" id="UP000176288"/>
    </source>
</evidence>
<dbReference type="PANTHER" id="PTHR43201">
    <property type="entry name" value="ACYL-COA SYNTHETASE"/>
    <property type="match status" value="1"/>
</dbReference>
<dbReference type="InterPro" id="IPR025110">
    <property type="entry name" value="AMP-bd_C"/>
</dbReference>
<accession>A0A1D9MM55</accession>
<dbReference type="InterPro" id="IPR045851">
    <property type="entry name" value="AMP-bd_C_sf"/>
</dbReference>
<dbReference type="Proteomes" id="UP000176288">
    <property type="component" value="Chromosome"/>
</dbReference>
<dbReference type="SUPFAM" id="SSF56801">
    <property type="entry name" value="Acetyl-CoA synthetase-like"/>
    <property type="match status" value="1"/>
</dbReference>
<comment type="similarity">
    <text evidence="1">Belongs to the ATP-dependent AMP-binding enzyme family.</text>
</comment>
<keyword evidence="2" id="KW-0436">Ligase</keyword>
<proteinExistence type="inferred from homology"/>
<gene>
    <name evidence="5" type="ORF">BK816_08895</name>
</gene>
<feature type="domain" description="AMP-binding enzyme C-terminal" evidence="4">
    <location>
        <begin position="449"/>
        <end position="525"/>
    </location>
</feature>
<keyword evidence="6" id="KW-1185">Reference proteome</keyword>
<evidence type="ECO:0000256" key="1">
    <source>
        <dbReference type="ARBA" id="ARBA00006432"/>
    </source>
</evidence>
<dbReference type="STRING" id="1912795.BK816_08895"/>
<organism evidence="5 6">
    <name type="scientific">Boudabousia tangfeifanii</name>
    <dbReference type="NCBI Taxonomy" id="1912795"/>
    <lineage>
        <taxon>Bacteria</taxon>
        <taxon>Bacillati</taxon>
        <taxon>Actinomycetota</taxon>
        <taxon>Actinomycetes</taxon>
        <taxon>Actinomycetales</taxon>
        <taxon>Actinomycetaceae</taxon>
        <taxon>Boudabousia</taxon>
    </lineage>
</organism>
<dbReference type="Gene3D" id="3.30.300.30">
    <property type="match status" value="1"/>
</dbReference>
<dbReference type="GO" id="GO:0031956">
    <property type="term" value="F:medium-chain fatty acid-CoA ligase activity"/>
    <property type="evidence" value="ECO:0007669"/>
    <property type="project" value="TreeGrafter"/>
</dbReference>